<accession>A0A6A7AX84</accession>
<protein>
    <recommendedName>
        <fullName evidence="3">BTB domain-containing protein</fullName>
    </recommendedName>
</protein>
<evidence type="ECO:0000313" key="1">
    <source>
        <dbReference type="EMBL" id="KAF2846758.1"/>
    </source>
</evidence>
<dbReference type="EMBL" id="MU006332">
    <property type="protein sequence ID" value="KAF2846758.1"/>
    <property type="molecule type" value="Genomic_DNA"/>
</dbReference>
<keyword evidence="2" id="KW-1185">Reference proteome</keyword>
<proteinExistence type="predicted"/>
<gene>
    <name evidence="1" type="ORF">T440DRAFT_540872</name>
</gene>
<reference evidence="1" key="1">
    <citation type="submission" date="2020-01" db="EMBL/GenBank/DDBJ databases">
        <authorList>
            <consortium name="DOE Joint Genome Institute"/>
            <person name="Haridas S."/>
            <person name="Albert R."/>
            <person name="Binder M."/>
            <person name="Bloem J."/>
            <person name="Labutti K."/>
            <person name="Salamov A."/>
            <person name="Andreopoulos B."/>
            <person name="Baker S.E."/>
            <person name="Barry K."/>
            <person name="Bills G."/>
            <person name="Bluhm B.H."/>
            <person name="Cannon C."/>
            <person name="Castanera R."/>
            <person name="Culley D.E."/>
            <person name="Daum C."/>
            <person name="Ezra D."/>
            <person name="Gonzalez J.B."/>
            <person name="Henrissat B."/>
            <person name="Kuo A."/>
            <person name="Liang C."/>
            <person name="Lipzen A."/>
            <person name="Lutzoni F."/>
            <person name="Magnuson J."/>
            <person name="Mondo S."/>
            <person name="Nolan M."/>
            <person name="Ohm R."/>
            <person name="Pangilinan J."/>
            <person name="Park H.-J."/>
            <person name="Ramirez L."/>
            <person name="Alfaro M."/>
            <person name="Sun H."/>
            <person name="Tritt A."/>
            <person name="Yoshinaga Y."/>
            <person name="Zwiers L.-H."/>
            <person name="Turgeon B.G."/>
            <person name="Goodwin S.B."/>
            <person name="Spatafora J.W."/>
            <person name="Crous P.W."/>
            <person name="Grigoriev I.V."/>
        </authorList>
    </citation>
    <scope>NUCLEOTIDE SEQUENCE</scope>
    <source>
        <strain evidence="1">IPT5</strain>
    </source>
</reference>
<dbReference type="AlphaFoldDB" id="A0A6A7AX84"/>
<dbReference type="Proteomes" id="UP000799423">
    <property type="component" value="Unassembled WGS sequence"/>
</dbReference>
<sequence length="494" mass="54323">MGRQVRKRRFSKAFSYPLGHINDAYRRAFKKTTPTSVAASLGTPDQALTVPLESLISNKYYQLPSPPRMGRLVPEYPQPDLSTFNFSFPLDFDVDLLMSADPSAHGSLPDSMPGGAISQGINWPIDSSAMLLSPNMRRWLDSSATEDQAVNHHMFDSSPRDSTVELSSSPPRGPVLGSCLGQDFTIHEDSPSFTETYFTVGNQSSPTGILTPSALNFQDLSLFDVPGWPQSETLSPRLLVGNRTSYYTLPSILFTRCFPNLATDILLSFAKGKQHLSIPKQTLCVASPYFANLLNVPYPPTHTQLLRLRDDFPPAIPATHAFLTTGTYFFDPAILTTYPSTTLPDLHIHTYLTALKYNIPTLVHHAQTQYLTFAHAILHLGIVAPTNITPDPQTTKGNIMIPPLLNSFVLLWRNTASCAGDALRRAVVQDLLVPHVNRWCKVDGFVVLMRGLHGFGRDVVEGVAEEGFEVQVVGVKAGWGIRFGKGESWRGGGG</sequence>
<organism evidence="1 2">
    <name type="scientific">Plenodomus tracheiphilus IPT5</name>
    <dbReference type="NCBI Taxonomy" id="1408161"/>
    <lineage>
        <taxon>Eukaryota</taxon>
        <taxon>Fungi</taxon>
        <taxon>Dikarya</taxon>
        <taxon>Ascomycota</taxon>
        <taxon>Pezizomycotina</taxon>
        <taxon>Dothideomycetes</taxon>
        <taxon>Pleosporomycetidae</taxon>
        <taxon>Pleosporales</taxon>
        <taxon>Pleosporineae</taxon>
        <taxon>Leptosphaeriaceae</taxon>
        <taxon>Plenodomus</taxon>
    </lineage>
</organism>
<name>A0A6A7AX84_9PLEO</name>
<evidence type="ECO:0008006" key="3">
    <source>
        <dbReference type="Google" id="ProtNLM"/>
    </source>
</evidence>
<evidence type="ECO:0000313" key="2">
    <source>
        <dbReference type="Proteomes" id="UP000799423"/>
    </source>
</evidence>
<dbReference type="OrthoDB" id="6359816at2759"/>